<protein>
    <submittedName>
        <fullName evidence="1">Uncharacterized protein</fullName>
    </submittedName>
</protein>
<keyword evidence="2" id="KW-1185">Reference proteome</keyword>
<reference evidence="1 2" key="1">
    <citation type="journal article" date="2019" name="Sci. Rep.">
        <title>Orb-weaving spider Araneus ventricosus genome elucidates the spidroin gene catalogue.</title>
        <authorList>
            <person name="Kono N."/>
            <person name="Nakamura H."/>
            <person name="Ohtoshi R."/>
            <person name="Moran D.A.P."/>
            <person name="Shinohara A."/>
            <person name="Yoshida Y."/>
            <person name="Fujiwara M."/>
            <person name="Mori M."/>
            <person name="Tomita M."/>
            <person name="Arakawa K."/>
        </authorList>
    </citation>
    <scope>NUCLEOTIDE SEQUENCE [LARGE SCALE GENOMIC DNA]</scope>
</reference>
<dbReference type="EMBL" id="BGPR01001488">
    <property type="protein sequence ID" value="GBM55166.1"/>
    <property type="molecule type" value="Genomic_DNA"/>
</dbReference>
<evidence type="ECO:0000313" key="2">
    <source>
        <dbReference type="Proteomes" id="UP000499080"/>
    </source>
</evidence>
<gene>
    <name evidence="1" type="ORF">AVEN_225949_1</name>
</gene>
<dbReference type="Proteomes" id="UP000499080">
    <property type="component" value="Unassembled WGS sequence"/>
</dbReference>
<comment type="caution">
    <text evidence="1">The sequence shown here is derived from an EMBL/GenBank/DDBJ whole genome shotgun (WGS) entry which is preliminary data.</text>
</comment>
<name>A0A4Y2GQW9_ARAVE</name>
<accession>A0A4Y2GQW9</accession>
<organism evidence="1 2">
    <name type="scientific">Araneus ventricosus</name>
    <name type="common">Orbweaver spider</name>
    <name type="synonym">Epeira ventricosa</name>
    <dbReference type="NCBI Taxonomy" id="182803"/>
    <lineage>
        <taxon>Eukaryota</taxon>
        <taxon>Metazoa</taxon>
        <taxon>Ecdysozoa</taxon>
        <taxon>Arthropoda</taxon>
        <taxon>Chelicerata</taxon>
        <taxon>Arachnida</taxon>
        <taxon>Araneae</taxon>
        <taxon>Araneomorphae</taxon>
        <taxon>Entelegynae</taxon>
        <taxon>Araneoidea</taxon>
        <taxon>Araneidae</taxon>
        <taxon>Araneus</taxon>
    </lineage>
</organism>
<proteinExistence type="predicted"/>
<sequence>MKFAKLLDKDAGIQKAAEVFKNHHAVDHEVGAAGEKIIPAWYGFYLQSSSLNKICFTIFTKPLVQNNFNLATLPLTEEATRLHLWRAFLQVNLWTGHVLDPIKWGWKATKDGLLPVTSTAVQAPQ</sequence>
<dbReference type="AlphaFoldDB" id="A0A4Y2GQW9"/>
<evidence type="ECO:0000313" key="1">
    <source>
        <dbReference type="EMBL" id="GBM55166.1"/>
    </source>
</evidence>